<dbReference type="InterPro" id="IPR000825">
    <property type="entry name" value="SUF_FeS_clus_asmbl_SufBD_core"/>
</dbReference>
<dbReference type="Proteomes" id="UP000296034">
    <property type="component" value="Unassembled WGS sequence"/>
</dbReference>
<dbReference type="InterPro" id="IPR011542">
    <property type="entry name" value="SUF_FeS_clus_asmbl_SufD"/>
</dbReference>
<evidence type="ECO:0000313" key="2">
    <source>
        <dbReference type="EMBL" id="PPI87482.1"/>
    </source>
</evidence>
<proteinExistence type="predicted"/>
<accession>A0A2P5SYV6</accession>
<dbReference type="NCBIfam" id="NF008194">
    <property type="entry name" value="PRK10948.1"/>
    <property type="match status" value="1"/>
</dbReference>
<reference evidence="2 3" key="1">
    <citation type="journal article" date="2018" name="Genome Biol. Evol.">
        <title>Cladogenesis and Genomic Streamlining in Extracellular Endosymbionts of Tropical Stink Bugs.</title>
        <authorList>
            <person name="Otero-Bravo A."/>
            <person name="Goffredi S."/>
            <person name="Sabree Z.L."/>
        </authorList>
    </citation>
    <scope>NUCLEOTIDE SEQUENCE [LARGE SCALE GENOMIC DNA]</scope>
    <source>
        <strain evidence="2 3">SoET</strain>
    </source>
</reference>
<organism evidence="2 3">
    <name type="scientific">Candidatus Pantoea edessiphila</name>
    <dbReference type="NCBI Taxonomy" id="2044610"/>
    <lineage>
        <taxon>Bacteria</taxon>
        <taxon>Pseudomonadati</taxon>
        <taxon>Pseudomonadota</taxon>
        <taxon>Gammaproteobacteria</taxon>
        <taxon>Enterobacterales</taxon>
        <taxon>Erwiniaceae</taxon>
        <taxon>Pantoea</taxon>
    </lineage>
</organism>
<dbReference type="OrthoDB" id="9768262at2"/>
<dbReference type="InterPro" id="IPR055346">
    <property type="entry name" value="Fe-S_cluster_assembly_SufBD"/>
</dbReference>
<dbReference type="PANTHER" id="PTHR43575">
    <property type="entry name" value="PROTEIN ABCI7, CHLOROPLASTIC"/>
    <property type="match status" value="1"/>
</dbReference>
<dbReference type="RefSeq" id="WP_136131477.1">
    <property type="nucleotide sequence ID" value="NZ_PDKS01000001.1"/>
</dbReference>
<dbReference type="InterPro" id="IPR037284">
    <property type="entry name" value="SUF_FeS_clus_asmbl_SufBD_sf"/>
</dbReference>
<dbReference type="PANTHER" id="PTHR43575:SF1">
    <property type="entry name" value="PROTEIN ABCI7, CHLOROPLASTIC"/>
    <property type="match status" value="1"/>
</dbReference>
<evidence type="ECO:0000259" key="1">
    <source>
        <dbReference type="Pfam" id="PF01458"/>
    </source>
</evidence>
<dbReference type="NCBIfam" id="TIGR01981">
    <property type="entry name" value="sufD"/>
    <property type="match status" value="1"/>
</dbReference>
<dbReference type="AlphaFoldDB" id="A0A2P5SYV6"/>
<gene>
    <name evidence="2" type="ORF">CRV11_00915</name>
</gene>
<dbReference type="GO" id="GO:0016226">
    <property type="term" value="P:iron-sulfur cluster assembly"/>
    <property type="evidence" value="ECO:0007669"/>
    <property type="project" value="InterPro"/>
</dbReference>
<dbReference type="Pfam" id="PF01458">
    <property type="entry name" value="SUFBD_core"/>
    <property type="match status" value="1"/>
</dbReference>
<protein>
    <submittedName>
        <fullName evidence="2">FeS cluster assembly protein SufD</fullName>
    </submittedName>
</protein>
<sequence>MAGLPKKNDGALHQWHNLFYINSIKRSEKAQKNWDQLITIGIPDVKHEDWKYTPLDKLLSQRFVLPTMKILDINEINKISINLNSFRLVFVNGYFMPTLSFYDNRIFEVKNTIAYKNINLPEPIKPEFFLHLNESLTEEITVIRLSKNKNTPIPLYLLHITDGYQNDLNTVNYRHHLILEDNTKAEIIEHFTTLNTHSHFTGSRLTFNIANNVNLKHTKLVFENTNSYHFSHNDIIVGYNSEITSNTFVTESNICRHNTSIKLDGKHSDVKVNSLSLPKNQETTDIRTYLEHNNSNCKSRQIHKTIVLEKSRIVFNGHIKVSSNALKTDGTMINNNLLLCNQAEVDSKPQLEIYADDVKCSHGVTMGCIDDEQIYYLRTRGIKEIDAQKMLVNAFALELIELLENDVVIKAILNRIDKLIFRENM</sequence>
<feature type="domain" description="SUF system FeS cluster assembly SufBD core" evidence="1">
    <location>
        <begin position="169"/>
        <end position="395"/>
    </location>
</feature>
<dbReference type="EMBL" id="PDKS01000001">
    <property type="protein sequence ID" value="PPI87482.1"/>
    <property type="molecule type" value="Genomic_DNA"/>
</dbReference>
<comment type="caution">
    <text evidence="2">The sequence shown here is derived from an EMBL/GenBank/DDBJ whole genome shotgun (WGS) entry which is preliminary data.</text>
</comment>
<name>A0A2P5SYV6_9GAMM</name>
<evidence type="ECO:0000313" key="3">
    <source>
        <dbReference type="Proteomes" id="UP000296034"/>
    </source>
</evidence>
<dbReference type="SUPFAM" id="SSF101960">
    <property type="entry name" value="Stabilizer of iron transporter SufD"/>
    <property type="match status" value="1"/>
</dbReference>